<dbReference type="Pfam" id="PF01593">
    <property type="entry name" value="Amino_oxidase"/>
    <property type="match status" value="1"/>
</dbReference>
<reference evidence="2" key="1">
    <citation type="journal article" date="2003" name="J. Mol. Evol.">
        <title>Comparisons of two large phaeoviral genomes and evolutionary implications.</title>
        <authorList>
            <person name="Delaroque N."/>
            <person name="Boland W."/>
            <person name="Muller D.G."/>
            <person name="Knippers R."/>
        </authorList>
    </citation>
    <scope>NUCLEOTIDE SEQUENCE</scope>
    <source>
        <strain evidence="2">FirrV-1</strain>
    </source>
</reference>
<reference evidence="2" key="2">
    <citation type="submission" date="2003-01" db="EMBL/GenBank/DDBJ databases">
        <title>Partial Nucleotide Sequence of the Feldmannia irregularis Virus FirrV-1 Genome: On the Evolution of Large Phaeoviral Genomes.</title>
        <authorList>
            <person name="Delaroque N."/>
            <person name="Knippers R."/>
            <person name="Mueller D.G."/>
            <person name="Boland W."/>
        </authorList>
    </citation>
    <scope>NUCLEOTIDE SEQUENCE</scope>
    <source>
        <strain evidence="2">FirrV-1</strain>
    </source>
</reference>
<dbReference type="PRINTS" id="PR00419">
    <property type="entry name" value="ADXRDTASE"/>
</dbReference>
<dbReference type="InterPro" id="IPR036188">
    <property type="entry name" value="FAD/NAD-bd_sf"/>
</dbReference>
<dbReference type="PANTHER" id="PTHR43734">
    <property type="entry name" value="PHYTOENE DESATURASE"/>
    <property type="match status" value="1"/>
</dbReference>
<dbReference type="EMBL" id="AY225134">
    <property type="protein sequence ID" value="AAR26880.1"/>
    <property type="molecule type" value="Genomic_DNA"/>
</dbReference>
<dbReference type="SUPFAM" id="SSF51971">
    <property type="entry name" value="Nucleotide-binding domain"/>
    <property type="match status" value="1"/>
</dbReference>
<accession>Q6XM31</accession>
<evidence type="ECO:0000259" key="1">
    <source>
        <dbReference type="Pfam" id="PF01593"/>
    </source>
</evidence>
<dbReference type="KEGG" id="vg:41332195"/>
<organism evidence="2">
    <name type="scientific">Feldmannia irregularis virus a</name>
    <dbReference type="NCBI Taxonomy" id="231992"/>
    <lineage>
        <taxon>Viruses</taxon>
        <taxon>Varidnaviria</taxon>
        <taxon>Bamfordvirae</taxon>
        <taxon>Nucleocytoviricota</taxon>
        <taxon>Megaviricetes</taxon>
        <taxon>Algavirales</taxon>
        <taxon>Phycodnaviridae</taxon>
        <taxon>Phaeovirus</taxon>
        <taxon>Phaeovirus irregularis</taxon>
    </lineage>
</organism>
<protein>
    <submittedName>
        <fullName evidence="2">FirrV-1-B5</fullName>
    </submittedName>
</protein>
<dbReference type="PANTHER" id="PTHR43734:SF4">
    <property type="entry name" value="AMINE OXIDASE DOMAIN-CONTAINING PROTEIN"/>
    <property type="match status" value="1"/>
</dbReference>
<dbReference type="GO" id="GO:0016491">
    <property type="term" value="F:oxidoreductase activity"/>
    <property type="evidence" value="ECO:0007669"/>
    <property type="project" value="InterPro"/>
</dbReference>
<sequence>MRTVNVLIIGAGPCGLGAATRLHQHGQESWLVVDQADKPGGLSCTEETPEGFLVDKGGHVVFSSFQYFDELLQAALGDYQDESAWATHVRKTHVIMKDSGKYIKVPYPFQHNIGALSCELKHECVEGIVHRDRSRPPHSFKDWVLYNFGQGIARVFMFPYNCKVWAHDLATMSKEWVSARVAHVDSFAVVQNAMNYTECGVWGPNRHFRFPQRGGTGVIYETIARLLPQDKLLLSKKVVGINPETKICTMNDGQSIKYTHLVSTMPLDLLMKQVDMKPDYTLLRHSSTHVLLFGFEGQNPNKQSSWMYFPDEEVPFYRATIFSNYGRYNVPDSAHQYSLMLEVAESQYRKAPADLRTTCLAACRATNLTTASCRLVSEYHERLEYGYPTPTIGLEEYRDKVDEELEKSQIYSRGRFGTYLYQISNQDHSVMQGVQVVDRILFGATETVLRCSEYVNSTYNTQYHYERKPSSSSLV</sequence>
<dbReference type="Gene3D" id="3.50.50.60">
    <property type="entry name" value="FAD/NAD(P)-binding domain"/>
    <property type="match status" value="1"/>
</dbReference>
<dbReference type="GeneID" id="41332195"/>
<dbReference type="InterPro" id="IPR002937">
    <property type="entry name" value="Amino_oxidase"/>
</dbReference>
<evidence type="ECO:0000313" key="2">
    <source>
        <dbReference type="EMBL" id="AAR26880.1"/>
    </source>
</evidence>
<feature type="domain" description="Amine oxidase" evidence="1">
    <location>
        <begin position="14"/>
        <end position="271"/>
    </location>
</feature>
<proteinExistence type="predicted"/>
<name>Q6XM31_9PHYC</name>
<dbReference type="RefSeq" id="YP_009665618.1">
    <property type="nucleotide sequence ID" value="NC_043252.1"/>
</dbReference>